<sequence>MIDTNCESSLLQKHIKQLKEAGIMIWLDDYHSDLAEANDTLGYSLGFH</sequence>
<evidence type="ECO:0000313" key="2">
    <source>
        <dbReference type="Proteomes" id="UP000029227"/>
    </source>
</evidence>
<gene>
    <name evidence="1" type="ORF">JCM19237_5443</name>
</gene>
<dbReference type="EMBL" id="BBMN01000001">
    <property type="protein sequence ID" value="GAL02550.1"/>
    <property type="molecule type" value="Genomic_DNA"/>
</dbReference>
<proteinExistence type="predicted"/>
<accession>A0A090QHF4</accession>
<evidence type="ECO:0000313" key="1">
    <source>
        <dbReference type="EMBL" id="GAL02550.1"/>
    </source>
</evidence>
<organism evidence="1 2">
    <name type="scientific">Photobacterium aphoticum</name>
    <dbReference type="NCBI Taxonomy" id="754436"/>
    <lineage>
        <taxon>Bacteria</taxon>
        <taxon>Pseudomonadati</taxon>
        <taxon>Pseudomonadota</taxon>
        <taxon>Gammaproteobacteria</taxon>
        <taxon>Vibrionales</taxon>
        <taxon>Vibrionaceae</taxon>
        <taxon>Photobacterium</taxon>
    </lineage>
</organism>
<name>A0A090QHF4_9GAMM</name>
<reference evidence="1 2" key="1">
    <citation type="journal article" date="2014" name="Genome Announc.">
        <title>Draft Genome Sequences of Two Vibrionaceae Species, Vibrio ponticus C121 and Photobacterium aphoticum C119, Isolated as Coral Reef Microbiota.</title>
        <authorList>
            <person name="Al-saari N."/>
            <person name="Meirelles P.M."/>
            <person name="Mino S."/>
            <person name="Suda W."/>
            <person name="Oshima K."/>
            <person name="Hattori M."/>
            <person name="Ohkuma M."/>
            <person name="Thompson F.L."/>
            <person name="Gomez-Gil B."/>
            <person name="Sawabe T."/>
            <person name="Sawabe T."/>
        </authorList>
    </citation>
    <scope>NUCLEOTIDE SEQUENCE [LARGE SCALE GENOMIC DNA]</scope>
    <source>
        <strain evidence="1 2">JCM 19237</strain>
    </source>
</reference>
<dbReference type="Proteomes" id="UP000029227">
    <property type="component" value="Unassembled WGS sequence"/>
</dbReference>
<dbReference type="AlphaFoldDB" id="A0A090QHF4"/>
<comment type="caution">
    <text evidence="1">The sequence shown here is derived from an EMBL/GenBank/DDBJ whole genome shotgun (WGS) entry which is preliminary data.</text>
</comment>
<protein>
    <submittedName>
        <fullName evidence="1">Uncharacterized protein</fullName>
    </submittedName>
</protein>
<dbReference type="STRING" id="754436.JCM19237_5443"/>